<keyword evidence="4" id="KW-1185">Reference proteome</keyword>
<name>A0AAV1Y977_LUPLU</name>
<dbReference type="AlphaFoldDB" id="A0AAV1Y977"/>
<feature type="domain" description="GBF-interacting protein 1 N-terminal" evidence="2">
    <location>
        <begin position="19"/>
        <end position="78"/>
    </location>
</feature>
<feature type="compositionally biased region" description="Low complexity" evidence="1">
    <location>
        <begin position="845"/>
        <end position="856"/>
    </location>
</feature>
<dbReference type="EMBL" id="CAXHTB010000022">
    <property type="protein sequence ID" value="CAL0329896.1"/>
    <property type="molecule type" value="Genomic_DNA"/>
</dbReference>
<feature type="region of interest" description="Disordered" evidence="1">
    <location>
        <begin position="436"/>
        <end position="488"/>
    </location>
</feature>
<feature type="compositionally biased region" description="Low complexity" evidence="1">
    <location>
        <begin position="805"/>
        <end position="823"/>
    </location>
</feature>
<organism evidence="3 4">
    <name type="scientific">Lupinus luteus</name>
    <name type="common">European yellow lupine</name>
    <dbReference type="NCBI Taxonomy" id="3873"/>
    <lineage>
        <taxon>Eukaryota</taxon>
        <taxon>Viridiplantae</taxon>
        <taxon>Streptophyta</taxon>
        <taxon>Embryophyta</taxon>
        <taxon>Tracheophyta</taxon>
        <taxon>Spermatophyta</taxon>
        <taxon>Magnoliopsida</taxon>
        <taxon>eudicotyledons</taxon>
        <taxon>Gunneridae</taxon>
        <taxon>Pentapetalae</taxon>
        <taxon>rosids</taxon>
        <taxon>fabids</taxon>
        <taxon>Fabales</taxon>
        <taxon>Fabaceae</taxon>
        <taxon>Papilionoideae</taxon>
        <taxon>50 kb inversion clade</taxon>
        <taxon>genistoids sensu lato</taxon>
        <taxon>core genistoids</taxon>
        <taxon>Genisteae</taxon>
        <taxon>Lupinus</taxon>
    </lineage>
</organism>
<feature type="compositionally biased region" description="Low complexity" evidence="1">
    <location>
        <begin position="866"/>
        <end position="882"/>
    </location>
</feature>
<reference evidence="3 4" key="1">
    <citation type="submission" date="2024-03" db="EMBL/GenBank/DDBJ databases">
        <authorList>
            <person name="Martinez-Hernandez J."/>
        </authorList>
    </citation>
    <scope>NUCLEOTIDE SEQUENCE [LARGE SCALE GENOMIC DNA]</scope>
</reference>
<protein>
    <recommendedName>
        <fullName evidence="2">GBF-interacting protein 1 N-terminal domain-containing protein</fullName>
    </recommendedName>
</protein>
<dbReference type="SUPFAM" id="SSF46934">
    <property type="entry name" value="UBA-like"/>
    <property type="match status" value="1"/>
</dbReference>
<feature type="region of interest" description="Disordered" evidence="1">
    <location>
        <begin position="779"/>
        <end position="882"/>
    </location>
</feature>
<feature type="region of interest" description="Disordered" evidence="1">
    <location>
        <begin position="47"/>
        <end position="134"/>
    </location>
</feature>
<dbReference type="InterPro" id="IPR009060">
    <property type="entry name" value="UBA-like_sf"/>
</dbReference>
<dbReference type="InterPro" id="IPR009719">
    <property type="entry name" value="GIP1_N"/>
</dbReference>
<evidence type="ECO:0000313" key="4">
    <source>
        <dbReference type="Proteomes" id="UP001497480"/>
    </source>
</evidence>
<dbReference type="Proteomes" id="UP001497480">
    <property type="component" value="Unassembled WGS sequence"/>
</dbReference>
<evidence type="ECO:0000256" key="1">
    <source>
        <dbReference type="SAM" id="MobiDB-lite"/>
    </source>
</evidence>
<feature type="region of interest" description="Disordered" evidence="1">
    <location>
        <begin position="177"/>
        <end position="283"/>
    </location>
</feature>
<proteinExistence type="predicted"/>
<dbReference type="PANTHER" id="PTHR46445:SF3">
    <property type="entry name" value="RNA POLYMERASE II DEGRADATION FACTOR-LIKE PROTEIN (DUF1296)-RELATED"/>
    <property type="match status" value="1"/>
</dbReference>
<evidence type="ECO:0000313" key="3">
    <source>
        <dbReference type="EMBL" id="CAL0329896.1"/>
    </source>
</evidence>
<feature type="compositionally biased region" description="Gly residues" evidence="1">
    <location>
        <begin position="1"/>
        <end position="19"/>
    </location>
</feature>
<feature type="compositionally biased region" description="Basic and acidic residues" evidence="1">
    <location>
        <begin position="250"/>
        <end position="267"/>
    </location>
</feature>
<feature type="region of interest" description="Disordered" evidence="1">
    <location>
        <begin position="1"/>
        <end position="22"/>
    </location>
</feature>
<feature type="compositionally biased region" description="Polar residues" evidence="1">
    <location>
        <begin position="271"/>
        <end position="282"/>
    </location>
</feature>
<feature type="compositionally biased region" description="Polar residues" evidence="1">
    <location>
        <begin position="115"/>
        <end position="128"/>
    </location>
</feature>
<comment type="caution">
    <text evidence="3">The sequence shown here is derived from an EMBL/GenBank/DDBJ whole genome shotgun (WGS) entry which is preliminary data.</text>
</comment>
<accession>A0AAV1Y977</accession>
<dbReference type="Pfam" id="PF06972">
    <property type="entry name" value="GIP1_N"/>
    <property type="match status" value="1"/>
</dbReference>
<feature type="region of interest" description="Disordered" evidence="1">
    <location>
        <begin position="511"/>
        <end position="531"/>
    </location>
</feature>
<dbReference type="PANTHER" id="PTHR46445">
    <property type="entry name" value="RNA POLYMERASE II DEGRADATION FACTOR-LIKE PROTEIN (DUF1296)"/>
    <property type="match status" value="1"/>
</dbReference>
<sequence length="882" mass="96445">MSGKGGNNGGVGHINGGGIPASSRKLVQNLKEIVKDMSDLEIYATLKDSNMDPDEAVNRLLSQDPFHEVKKTKRDKKKDTATTATNSDYYSRSRSSTSTRPPPRKPAPKKEYRNGTPTTAYNVNNNQPLPYRSADSVGVFDGLPSLSSQDAPLQQSPWMVNNGQRSMADIVKMGRPQVAGNIPSNQQGRGSKVSEINRDQGFTVNQQGDEWPSIEHQSGVNEWPPVEHQSGVNEWPSVEHQSDVNQWPSVEHHPGVNEWPSAEHHPGVNEWPSSTDHQSASNKWPIEHHQPAVSVSTVVDAVPNSEHHTKSSDFGEADWQHKAYDNEYVAEEVPVQNPDNVPSASLSAKSKLEDNQENNLYRNNDSYQPHQHPFDNNGVEAAAISSVAANFEQLNLHAEDQGTESEEESPSVVIPDHLQLHNPECLNLSFGSFGSAKNASLSESEPHASRPLKNNLEDTSEAPGVSIIGSSDTRNPDYYGDEHVTTSSDGNLVHRTAIGAGTYEHSSIPQTEALKSEPHEPVQENQYPFPSSSHVYTYEKAQQPDVAFPHSQTSSQPQDLSPFSSVMQGYTNSLPSALLDSTVQMARENIQYSPFPAQQPVPSKYSNIASSIGGPTITMSEALRANSISTPQSNPQAHPGANVATGPALPQQLAVHPYSQPTLPLGHYANMIGYPFLPQTYSYMPSAFQQAFAQNSTYHQSLAALLPQYKNSISASSMSQTAAIPPGYGYGSSTSIPGGNFPLNQPAAPTSTTIGYDDILNSQYKDNNHMISLQQTENSPMWLHGPGSRTMPAAPPSAYYSIQGQNQQPSGFRQSQQQQQPSQHFGPLGYPNFYQSQGGISLEHQQQLQQLQQQQQNPLEASLAGSQNQQSKQSQQLWQNSY</sequence>
<evidence type="ECO:0000259" key="2">
    <source>
        <dbReference type="Pfam" id="PF06972"/>
    </source>
</evidence>
<gene>
    <name evidence="3" type="ORF">LLUT_LOCUS30956</name>
</gene>